<proteinExistence type="predicted"/>
<reference evidence="11 12" key="1">
    <citation type="submission" date="2022-05" db="EMBL/GenBank/DDBJ databases">
        <authorList>
            <consortium name="Genoscope - CEA"/>
            <person name="William W."/>
        </authorList>
    </citation>
    <scope>NUCLEOTIDE SEQUENCE [LARGE SCALE GENOMIC DNA]</scope>
</reference>
<feature type="domain" description="TFIIS N-terminal" evidence="10">
    <location>
        <begin position="81"/>
        <end position="154"/>
    </location>
</feature>
<feature type="compositionally biased region" description="Polar residues" evidence="8">
    <location>
        <begin position="163"/>
        <end position="177"/>
    </location>
</feature>
<evidence type="ECO:0000256" key="6">
    <source>
        <dbReference type="PROSITE-ProRule" id="PRU00649"/>
    </source>
</evidence>
<feature type="compositionally biased region" description="Polar residues" evidence="8">
    <location>
        <begin position="216"/>
        <end position="226"/>
    </location>
</feature>
<feature type="compositionally biased region" description="Basic and acidic residues" evidence="8">
    <location>
        <begin position="179"/>
        <end position="191"/>
    </location>
</feature>
<feature type="compositionally biased region" description="Basic and acidic residues" evidence="8">
    <location>
        <begin position="200"/>
        <end position="215"/>
    </location>
</feature>
<dbReference type="InterPro" id="IPR003617">
    <property type="entry name" value="TFIIS/CRSP70_N_sub"/>
</dbReference>
<evidence type="ECO:0000313" key="12">
    <source>
        <dbReference type="Proteomes" id="UP001159427"/>
    </source>
</evidence>
<feature type="compositionally biased region" description="Low complexity" evidence="8">
    <location>
        <begin position="320"/>
        <end position="336"/>
    </location>
</feature>
<feature type="region of interest" description="Disordered" evidence="8">
    <location>
        <begin position="744"/>
        <end position="795"/>
    </location>
</feature>
<keyword evidence="4" id="KW-0158">Chromosome</keyword>
<evidence type="ECO:0000259" key="10">
    <source>
        <dbReference type="PROSITE" id="PS51319"/>
    </source>
</evidence>
<feature type="compositionally biased region" description="Basic residues" evidence="8">
    <location>
        <begin position="776"/>
        <end position="792"/>
    </location>
</feature>
<comment type="subcellular location">
    <subcellularLocation>
        <location evidence="2">Chromosome</location>
    </subcellularLocation>
    <subcellularLocation>
        <location evidence="1 6">Nucleus</location>
    </subcellularLocation>
</comment>
<dbReference type="Pfam" id="PF08711">
    <property type="entry name" value="Med26"/>
    <property type="match status" value="1"/>
</dbReference>
<dbReference type="InterPro" id="IPR017923">
    <property type="entry name" value="TFIIS_N"/>
</dbReference>
<evidence type="ECO:0000256" key="2">
    <source>
        <dbReference type="ARBA" id="ARBA00004286"/>
    </source>
</evidence>
<dbReference type="InterPro" id="IPR000571">
    <property type="entry name" value="Znf_CCCH"/>
</dbReference>
<dbReference type="Proteomes" id="UP001159427">
    <property type="component" value="Unassembled WGS sequence"/>
</dbReference>
<dbReference type="PANTHER" id="PTHR46557">
    <property type="entry name" value="SERINE/THREONINE-PROTEIN PHOSPHATASE 1 REGULATORY SUBUNIT 10-RELATED"/>
    <property type="match status" value="1"/>
</dbReference>
<keyword evidence="12" id="KW-1185">Reference proteome</keyword>
<feature type="compositionally biased region" description="Basic and acidic residues" evidence="8">
    <location>
        <begin position="304"/>
        <end position="319"/>
    </location>
</feature>
<evidence type="ECO:0000256" key="8">
    <source>
        <dbReference type="SAM" id="MobiDB-lite"/>
    </source>
</evidence>
<accession>A0ABN8M3G5</accession>
<evidence type="ECO:0000313" key="11">
    <source>
        <dbReference type="EMBL" id="CAH3024131.1"/>
    </source>
</evidence>
<keyword evidence="7" id="KW-0863">Zinc-finger</keyword>
<feature type="domain" description="C3H1-type" evidence="9">
    <location>
        <begin position="793"/>
        <end position="821"/>
    </location>
</feature>
<dbReference type="Gene3D" id="1.20.930.10">
    <property type="entry name" value="Conserved domain common to transcription factors TFIIS, elongin A, CRSP70"/>
    <property type="match status" value="1"/>
</dbReference>
<evidence type="ECO:0000256" key="7">
    <source>
        <dbReference type="PROSITE-ProRule" id="PRU00723"/>
    </source>
</evidence>
<evidence type="ECO:0000256" key="5">
    <source>
        <dbReference type="ARBA" id="ARBA00023242"/>
    </source>
</evidence>
<dbReference type="PROSITE" id="PS51319">
    <property type="entry name" value="TFIIS_N"/>
    <property type="match status" value="1"/>
</dbReference>
<evidence type="ECO:0000256" key="1">
    <source>
        <dbReference type="ARBA" id="ARBA00004123"/>
    </source>
</evidence>
<dbReference type="EMBL" id="CALNXI010000290">
    <property type="protein sequence ID" value="CAH3024131.1"/>
    <property type="molecule type" value="Genomic_DNA"/>
</dbReference>
<dbReference type="PANTHER" id="PTHR46557:SF1">
    <property type="entry name" value="SERINE_THREONINE-PROTEIN PHOSPHATASE 1 REGULATORY SUBUNIT 10"/>
    <property type="match status" value="1"/>
</dbReference>
<feature type="region of interest" description="Disordered" evidence="8">
    <location>
        <begin position="500"/>
        <end position="546"/>
    </location>
</feature>
<dbReference type="CDD" id="cd00183">
    <property type="entry name" value="TFIIS_I"/>
    <property type="match status" value="1"/>
</dbReference>
<evidence type="ECO:0000259" key="9">
    <source>
        <dbReference type="PROSITE" id="PS50103"/>
    </source>
</evidence>
<feature type="region of interest" description="Disordered" evidence="8">
    <location>
        <begin position="589"/>
        <end position="612"/>
    </location>
</feature>
<organism evidence="11 12">
    <name type="scientific">Porites evermanni</name>
    <dbReference type="NCBI Taxonomy" id="104178"/>
    <lineage>
        <taxon>Eukaryota</taxon>
        <taxon>Metazoa</taxon>
        <taxon>Cnidaria</taxon>
        <taxon>Anthozoa</taxon>
        <taxon>Hexacorallia</taxon>
        <taxon>Scleractinia</taxon>
        <taxon>Fungiina</taxon>
        <taxon>Poritidae</taxon>
        <taxon>Porites</taxon>
    </lineage>
</organism>
<feature type="region of interest" description="Disordered" evidence="8">
    <location>
        <begin position="263"/>
        <end position="286"/>
    </location>
</feature>
<name>A0ABN8M3G5_9CNID</name>
<dbReference type="InterPro" id="IPR035441">
    <property type="entry name" value="TFIIS/LEDGF_dom_sf"/>
</dbReference>
<feature type="compositionally biased region" description="Acidic residues" evidence="8">
    <location>
        <begin position="753"/>
        <end position="769"/>
    </location>
</feature>
<sequence length="826" mass="88818">MSTSGGEPRTLLNALRPMLGSFGDIKTPQEVVRVISLMRDAEKLMSRCIYLNILKATISVAKENETSSETLEKFMTIGGWSILNKWLVEAKKNENFPVLVELLEVLRDLPVNIDTLKQGNTGKIIKHLTKLENQDVKKLASVIVKQWMSLVRNQSEKVEKPKQNGSTESEDSLQGNRQGEGKPGKRIRDNSSSDSNRSPQPEKKLKTLSEVKSDVKQSLAQRNISKTKVIPPQPKPVAMESAGFMNALTSAASAAPVVRKRKRVTAAKTGTTTTTTATSSVSNTKPTYTGILDAILDSQSQTHGQEDGRDKESKDKDTDNSNTSNNKSGSTPNGSPENTPSVPSGDIGDFSKGSESSEKDNSPNSASQTSSDTTASAVDEAAAEEKPAKKSKKGKRVQWPTDDANLAIFHFFEMDEDERALVRHPVNFLDAAHNEMVRERQLVEQAKRLSEDIMAERIKWYRPAPLTVDHQTERGTKSEQKHIQKTREASILADIFLTKSSLPDSPAEPDPENQQGSSEEPKVIPHDEKGTTHVPAKTPAVSTNSGGGVQLPAALMSLLSSASSSNTGAAVSQSNSAPVTVQTLLDKLMKPSQPGSMSSAPSNSQPQLHNEAGGAALPNALKQILEPLQQNKMGPPRMQGPAMGPGMGAGLLGAAPGDPSGMLNTFRPPGPMGPRGVQGPHLRPDMAPHFQGPGGPRQGPPIGPLFPGPEGPMMGVRMRGLMPPRMQGGPGVGRGPRPLLPEMANRDEFPPDQFDDGGEYGDEDEEGELGDMSMRGRGRGMLRGRGRGRARGRGTPPLCRHFISKRGCLRGATCHFLHPGINGPPV</sequence>
<keyword evidence="5 6" id="KW-0539">Nucleus</keyword>
<feature type="region of interest" description="Disordered" evidence="8">
    <location>
        <begin position="154"/>
        <end position="233"/>
    </location>
</feature>
<dbReference type="SMART" id="SM00509">
    <property type="entry name" value="TFS2N"/>
    <property type="match status" value="1"/>
</dbReference>
<dbReference type="PROSITE" id="PS50103">
    <property type="entry name" value="ZF_C3H1"/>
    <property type="match status" value="1"/>
</dbReference>
<evidence type="ECO:0000256" key="3">
    <source>
        <dbReference type="ARBA" id="ARBA00022330"/>
    </source>
</evidence>
<protein>
    <recommendedName>
        <fullName evidence="3">Serine/threonine-protein phosphatase 1 regulatory subunit 10</fullName>
    </recommendedName>
</protein>
<comment type="caution">
    <text evidence="11">The sequence shown here is derived from an EMBL/GenBank/DDBJ whole genome shotgun (WGS) entry which is preliminary data.</text>
</comment>
<gene>
    <name evidence="11" type="ORF">PEVE_00021726</name>
</gene>
<keyword evidence="7" id="KW-0862">Zinc</keyword>
<feature type="compositionally biased region" description="Low complexity" evidence="8">
    <location>
        <begin position="365"/>
        <end position="380"/>
    </location>
</feature>
<feature type="compositionally biased region" description="Basic and acidic residues" evidence="8">
    <location>
        <begin position="519"/>
        <end position="531"/>
    </location>
</feature>
<dbReference type="SUPFAM" id="SSF47676">
    <property type="entry name" value="Conserved domain common to transcription factors TFIIS, elongin A, CRSP70"/>
    <property type="match status" value="1"/>
</dbReference>
<feature type="compositionally biased region" description="Polar residues" evidence="8">
    <location>
        <begin position="593"/>
        <end position="608"/>
    </location>
</feature>
<feature type="region of interest" description="Disordered" evidence="8">
    <location>
        <begin position="299"/>
        <end position="398"/>
    </location>
</feature>
<feature type="zinc finger region" description="C3H1-type" evidence="7">
    <location>
        <begin position="793"/>
        <end position="821"/>
    </location>
</feature>
<evidence type="ECO:0000256" key="4">
    <source>
        <dbReference type="ARBA" id="ARBA00022454"/>
    </source>
</evidence>
<feature type="compositionally biased region" description="Low complexity" evidence="8">
    <location>
        <begin position="266"/>
        <end position="285"/>
    </location>
</feature>
<keyword evidence="7" id="KW-0479">Metal-binding</keyword>